<keyword evidence="4" id="KW-1134">Transmembrane beta strand</keyword>
<keyword evidence="8" id="KW-0626">Porin</keyword>
<feature type="chain" id="PRO_5046578755" evidence="11">
    <location>
        <begin position="21"/>
        <end position="347"/>
    </location>
</feature>
<dbReference type="InterPro" id="IPR023614">
    <property type="entry name" value="Porin_dom_sf"/>
</dbReference>
<protein>
    <submittedName>
        <fullName evidence="13">Porin</fullName>
    </submittedName>
</protein>
<evidence type="ECO:0000256" key="5">
    <source>
        <dbReference type="ARBA" id="ARBA00022692"/>
    </source>
</evidence>
<evidence type="ECO:0000256" key="4">
    <source>
        <dbReference type="ARBA" id="ARBA00022452"/>
    </source>
</evidence>
<evidence type="ECO:0000259" key="12">
    <source>
        <dbReference type="Pfam" id="PF13609"/>
    </source>
</evidence>
<evidence type="ECO:0000256" key="1">
    <source>
        <dbReference type="ARBA" id="ARBA00004571"/>
    </source>
</evidence>
<dbReference type="PANTHER" id="PTHR34501">
    <property type="entry name" value="PROTEIN YDDL-RELATED"/>
    <property type="match status" value="1"/>
</dbReference>
<reference evidence="13 14" key="1">
    <citation type="submission" date="2020-08" db="EMBL/GenBank/DDBJ databases">
        <title>Novel species isolated from subtropical streams in China.</title>
        <authorList>
            <person name="Lu H."/>
        </authorList>
    </citation>
    <scope>NUCLEOTIDE SEQUENCE [LARGE SCALE GENOMIC DNA]</scope>
    <source>
        <strain evidence="13 14">CY22W</strain>
    </source>
</reference>
<keyword evidence="9" id="KW-0472">Membrane</keyword>
<evidence type="ECO:0000256" key="9">
    <source>
        <dbReference type="ARBA" id="ARBA00023136"/>
    </source>
</evidence>
<organism evidence="13 14">
    <name type="scientific">Undibacterium curvum</name>
    <dbReference type="NCBI Taxonomy" id="2762294"/>
    <lineage>
        <taxon>Bacteria</taxon>
        <taxon>Pseudomonadati</taxon>
        <taxon>Pseudomonadota</taxon>
        <taxon>Betaproteobacteria</taxon>
        <taxon>Burkholderiales</taxon>
        <taxon>Oxalobacteraceae</taxon>
        <taxon>Undibacterium</taxon>
    </lineage>
</organism>
<dbReference type="InterPro" id="IPR050298">
    <property type="entry name" value="Gram-neg_bact_OMP"/>
</dbReference>
<evidence type="ECO:0000313" key="13">
    <source>
        <dbReference type="EMBL" id="MBC3930950.1"/>
    </source>
</evidence>
<comment type="caution">
    <text evidence="13">The sequence shown here is derived from an EMBL/GenBank/DDBJ whole genome shotgun (WGS) entry which is preliminary data.</text>
</comment>
<name>A0ABR7A215_9BURK</name>
<dbReference type="SUPFAM" id="SSF56935">
    <property type="entry name" value="Porins"/>
    <property type="match status" value="1"/>
</dbReference>
<keyword evidence="3" id="KW-0813">Transport</keyword>
<evidence type="ECO:0000256" key="8">
    <source>
        <dbReference type="ARBA" id="ARBA00023114"/>
    </source>
</evidence>
<accession>A0ABR7A215</accession>
<dbReference type="PANTHER" id="PTHR34501:SF9">
    <property type="entry name" value="MAJOR OUTER MEMBRANE PROTEIN P.IA"/>
    <property type="match status" value="1"/>
</dbReference>
<dbReference type="InterPro" id="IPR001702">
    <property type="entry name" value="Porin_Gram-ve"/>
</dbReference>
<comment type="subunit">
    <text evidence="2">Homotrimer.</text>
</comment>
<feature type="domain" description="Porin" evidence="12">
    <location>
        <begin position="7"/>
        <end position="321"/>
    </location>
</feature>
<gene>
    <name evidence="13" type="ORF">H8K43_04635</name>
</gene>
<evidence type="ECO:0000256" key="11">
    <source>
        <dbReference type="SAM" id="SignalP"/>
    </source>
</evidence>
<sequence>MKKSLIALAVLAAAAGSAQAQSSVTVYGVLDMAFNAENNGQFSKGKGNIFSLDSGVQSGSRLGFKGSEDLGNGLKANFKLEMGVQADTGASAQGGLAFGRAAWVGLSGDFGAVQVGRQNKPIFDAVDAVDPFSTGIIGGSATDSTSATGLGNLLFATNPRSNNTINYTTNNLSGFTGSLAYSAGEQAGNVGSGRGIGVSASYAGGPLLVTGAYHADNNVAVVTNATKTAFIGATYDFGMAKGALSVGKVKTDNDSVAYKLWSVGVTVPVSAAGAVISSLTMVKNDVVSSDNASNQFALGYTHSLSKRTNLYTSVSRLKNDAKVNAGGIASGIGATERMFNVGIRHMF</sequence>
<evidence type="ECO:0000256" key="10">
    <source>
        <dbReference type="ARBA" id="ARBA00023237"/>
    </source>
</evidence>
<keyword evidence="10" id="KW-0998">Cell outer membrane</keyword>
<dbReference type="Proteomes" id="UP000654304">
    <property type="component" value="Unassembled WGS sequence"/>
</dbReference>
<keyword evidence="7" id="KW-0406">Ion transport</keyword>
<dbReference type="InterPro" id="IPR033900">
    <property type="entry name" value="Gram_neg_porin_domain"/>
</dbReference>
<evidence type="ECO:0000256" key="7">
    <source>
        <dbReference type="ARBA" id="ARBA00023065"/>
    </source>
</evidence>
<dbReference type="Gene3D" id="2.40.160.10">
    <property type="entry name" value="Porin"/>
    <property type="match status" value="1"/>
</dbReference>
<comment type="subcellular location">
    <subcellularLocation>
        <location evidence="1">Cell outer membrane</location>
        <topology evidence="1">Multi-pass membrane protein</topology>
    </subcellularLocation>
</comment>
<evidence type="ECO:0000256" key="6">
    <source>
        <dbReference type="ARBA" id="ARBA00022729"/>
    </source>
</evidence>
<evidence type="ECO:0000256" key="3">
    <source>
        <dbReference type="ARBA" id="ARBA00022448"/>
    </source>
</evidence>
<proteinExistence type="predicted"/>
<dbReference type="PRINTS" id="PR00182">
    <property type="entry name" value="ECOLNEIPORIN"/>
</dbReference>
<evidence type="ECO:0000256" key="2">
    <source>
        <dbReference type="ARBA" id="ARBA00011233"/>
    </source>
</evidence>
<keyword evidence="6 11" id="KW-0732">Signal</keyword>
<feature type="signal peptide" evidence="11">
    <location>
        <begin position="1"/>
        <end position="20"/>
    </location>
</feature>
<dbReference type="Pfam" id="PF13609">
    <property type="entry name" value="Porin_4"/>
    <property type="match status" value="1"/>
</dbReference>
<evidence type="ECO:0000313" key="14">
    <source>
        <dbReference type="Proteomes" id="UP000654304"/>
    </source>
</evidence>
<dbReference type="PRINTS" id="PR00184">
    <property type="entry name" value="NEISSPPORIN"/>
</dbReference>
<dbReference type="EMBL" id="JACOGD010000002">
    <property type="protein sequence ID" value="MBC3930950.1"/>
    <property type="molecule type" value="Genomic_DNA"/>
</dbReference>
<dbReference type="RefSeq" id="WP_186902757.1">
    <property type="nucleotide sequence ID" value="NZ_JACOGD010000002.1"/>
</dbReference>
<keyword evidence="5" id="KW-0812">Transmembrane</keyword>
<dbReference type="InterPro" id="IPR002299">
    <property type="entry name" value="Porin_Neis"/>
</dbReference>
<dbReference type="CDD" id="cd00342">
    <property type="entry name" value="gram_neg_porins"/>
    <property type="match status" value="1"/>
</dbReference>
<keyword evidence="14" id="KW-1185">Reference proteome</keyword>